<gene>
    <name evidence="12" type="ORF">FHY67_11475</name>
</gene>
<feature type="transmembrane region" description="Helical" evidence="10">
    <location>
        <begin position="290"/>
        <end position="310"/>
    </location>
</feature>
<dbReference type="RefSeq" id="WP_005023131.1">
    <property type="nucleotide sequence ID" value="NZ_CP027365.1"/>
</dbReference>
<keyword evidence="7 10" id="KW-1133">Transmembrane helix</keyword>
<evidence type="ECO:0000313" key="13">
    <source>
        <dbReference type="Proteomes" id="UP000314285"/>
    </source>
</evidence>
<dbReference type="GO" id="GO:0005886">
    <property type="term" value="C:plasma membrane"/>
    <property type="evidence" value="ECO:0007669"/>
    <property type="project" value="TreeGrafter"/>
</dbReference>
<dbReference type="AlphaFoldDB" id="A0A8H2JXZ5"/>
<dbReference type="GO" id="GO:0006813">
    <property type="term" value="P:potassium ion transport"/>
    <property type="evidence" value="ECO:0007669"/>
    <property type="project" value="UniProtKB-KW"/>
</dbReference>
<sequence length="610" mass="68041">MSLMLYMTIFLGASLILVALSRRLGLTSVLGYLVTGLILGQSGFNLIKFSLIQNFIDYASILLVFLIGLELRPQRIWLMRSHLIKLGGIQIVITAGLIVTLGITVLQLPLLNSFIVGFALALSAMILALQLQTQYEQLNTTTGQYTLAVTLAQALVAIFLIALLPLFTRTESSQHGIAYFAATLATISGVFLFGRYLIQPFLNYLAKQNSIELMAATALFTVLAIFLTVDALGLHVLIGALLAGMLLADTPFRHAFETMIKPFRSLMSGFFFLSLGLYASFAVITQSPVFIVSLVAALLIIKSIVLAVLGHYSRLNWSNASLLGLGLCQSGELTFLVLYAALKEQLIGQVIMNQLTAVIVLSMLLSPFIYLLAQHIIKQRPERTRQDDVNTEASPALIIAGFGRFGQIIARVAHQQLLPFTIIDNNQPGAEFIEAYGGRFIEADITDSQTLQQAGIEQAKILVIAIDDVEDCMNAVRYIRLNYPELKLLVRARDRYHVHLLRDMGIEHFWRETQLSALDMAEYMLHAHGLSLEEAHEQVDAFRQHDLILLKQQQRLNRDDHKIYETHGNALAELKHLFAYNEQVQARYEESDLNPNVEYYRSDVTQGGQN</sequence>
<evidence type="ECO:0000256" key="9">
    <source>
        <dbReference type="ARBA" id="ARBA00023136"/>
    </source>
</evidence>
<dbReference type="PANTHER" id="PTHR46157:SF4">
    <property type="entry name" value="K(+) EFFLUX ANTIPORTER 3, CHLOROPLASTIC"/>
    <property type="match status" value="1"/>
</dbReference>
<keyword evidence="6" id="KW-0630">Potassium</keyword>
<evidence type="ECO:0000256" key="2">
    <source>
        <dbReference type="ARBA" id="ARBA00022448"/>
    </source>
</evidence>
<keyword evidence="3" id="KW-0050">Antiport</keyword>
<name>A0A8H2JXZ5_ACIRA</name>
<dbReference type="SUPFAM" id="SSF51735">
    <property type="entry name" value="NAD(P)-binding Rossmann-fold domains"/>
    <property type="match status" value="1"/>
</dbReference>
<dbReference type="GO" id="GO:0015297">
    <property type="term" value="F:antiporter activity"/>
    <property type="evidence" value="ECO:0007669"/>
    <property type="project" value="UniProtKB-KW"/>
</dbReference>
<dbReference type="InterPro" id="IPR038770">
    <property type="entry name" value="Na+/solute_symporter_sf"/>
</dbReference>
<reference evidence="12 13" key="1">
    <citation type="submission" date="2019-06" db="EMBL/GenBank/DDBJ databases">
        <title>Genome of Acinetobacter radioresistens APH1, a phenol degrading strain.</title>
        <authorList>
            <person name="Liu Y."/>
        </authorList>
    </citation>
    <scope>NUCLEOTIDE SEQUENCE [LARGE SCALE GENOMIC DNA]</scope>
    <source>
        <strain evidence="12 13">APH1</strain>
    </source>
</reference>
<keyword evidence="5 10" id="KW-0812">Transmembrane</keyword>
<proteinExistence type="predicted"/>
<dbReference type="PROSITE" id="PS51201">
    <property type="entry name" value="RCK_N"/>
    <property type="match status" value="1"/>
</dbReference>
<evidence type="ECO:0000313" key="12">
    <source>
        <dbReference type="EMBL" id="TNX91080.1"/>
    </source>
</evidence>
<comment type="subcellular location">
    <subcellularLocation>
        <location evidence="1">Endomembrane system</location>
        <topology evidence="1">Multi-pass membrane protein</topology>
    </subcellularLocation>
</comment>
<feature type="transmembrane region" description="Helical" evidence="10">
    <location>
        <begin position="176"/>
        <end position="198"/>
    </location>
</feature>
<keyword evidence="4" id="KW-0633">Potassium transport</keyword>
<keyword evidence="8" id="KW-0406">Ion transport</keyword>
<dbReference type="InterPro" id="IPR006153">
    <property type="entry name" value="Cation/H_exchanger_TM"/>
</dbReference>
<dbReference type="InterPro" id="IPR003148">
    <property type="entry name" value="RCK_N"/>
</dbReference>
<evidence type="ECO:0000256" key="1">
    <source>
        <dbReference type="ARBA" id="ARBA00004127"/>
    </source>
</evidence>
<keyword evidence="9 10" id="KW-0472">Membrane</keyword>
<feature type="transmembrane region" description="Helical" evidence="10">
    <location>
        <begin position="354"/>
        <end position="373"/>
    </location>
</feature>
<feature type="transmembrane region" description="Helical" evidence="10">
    <location>
        <begin position="264"/>
        <end position="284"/>
    </location>
</feature>
<dbReference type="Pfam" id="PF02254">
    <property type="entry name" value="TrkA_N"/>
    <property type="match status" value="1"/>
</dbReference>
<evidence type="ECO:0000256" key="8">
    <source>
        <dbReference type="ARBA" id="ARBA00023065"/>
    </source>
</evidence>
<dbReference type="Proteomes" id="UP000314285">
    <property type="component" value="Unassembled WGS sequence"/>
</dbReference>
<dbReference type="GO" id="GO:1902600">
    <property type="term" value="P:proton transmembrane transport"/>
    <property type="evidence" value="ECO:0007669"/>
    <property type="project" value="InterPro"/>
</dbReference>
<organism evidence="12 13">
    <name type="scientific">Acinetobacter radioresistens</name>
    <dbReference type="NCBI Taxonomy" id="40216"/>
    <lineage>
        <taxon>Bacteria</taxon>
        <taxon>Pseudomonadati</taxon>
        <taxon>Pseudomonadota</taxon>
        <taxon>Gammaproteobacteria</taxon>
        <taxon>Moraxellales</taxon>
        <taxon>Moraxellaceae</taxon>
        <taxon>Acinetobacter</taxon>
    </lineage>
</organism>
<evidence type="ECO:0000256" key="3">
    <source>
        <dbReference type="ARBA" id="ARBA00022449"/>
    </source>
</evidence>
<evidence type="ECO:0000256" key="6">
    <source>
        <dbReference type="ARBA" id="ARBA00022958"/>
    </source>
</evidence>
<dbReference type="InterPro" id="IPR036291">
    <property type="entry name" value="NAD(P)-bd_dom_sf"/>
</dbReference>
<feature type="transmembrane region" description="Helical" evidence="10">
    <location>
        <begin position="83"/>
        <end position="108"/>
    </location>
</feature>
<dbReference type="EMBL" id="VFBM01000009">
    <property type="protein sequence ID" value="TNX91080.1"/>
    <property type="molecule type" value="Genomic_DNA"/>
</dbReference>
<accession>A0A8H2JXZ5</accession>
<evidence type="ECO:0000256" key="4">
    <source>
        <dbReference type="ARBA" id="ARBA00022538"/>
    </source>
</evidence>
<evidence type="ECO:0000256" key="10">
    <source>
        <dbReference type="SAM" id="Phobius"/>
    </source>
</evidence>
<dbReference type="Gene3D" id="3.40.50.720">
    <property type="entry name" value="NAD(P)-binding Rossmann-like Domain"/>
    <property type="match status" value="1"/>
</dbReference>
<evidence type="ECO:0000256" key="7">
    <source>
        <dbReference type="ARBA" id="ARBA00022989"/>
    </source>
</evidence>
<feature type="transmembrane region" description="Helical" evidence="10">
    <location>
        <begin position="114"/>
        <end position="133"/>
    </location>
</feature>
<feature type="transmembrane region" description="Helical" evidence="10">
    <location>
        <begin position="49"/>
        <end position="71"/>
    </location>
</feature>
<feature type="domain" description="RCK N-terminal" evidence="11">
    <location>
        <begin position="394"/>
        <end position="510"/>
    </location>
</feature>
<evidence type="ECO:0000256" key="5">
    <source>
        <dbReference type="ARBA" id="ARBA00022692"/>
    </source>
</evidence>
<feature type="transmembrane region" description="Helical" evidence="10">
    <location>
        <begin position="322"/>
        <end position="342"/>
    </location>
</feature>
<dbReference type="PANTHER" id="PTHR46157">
    <property type="entry name" value="K(+) EFFLUX ANTIPORTER 3, CHLOROPLASTIC"/>
    <property type="match status" value="1"/>
</dbReference>
<dbReference type="GO" id="GO:0012505">
    <property type="term" value="C:endomembrane system"/>
    <property type="evidence" value="ECO:0007669"/>
    <property type="project" value="UniProtKB-SubCell"/>
</dbReference>
<dbReference type="FunFam" id="3.40.50.720:FF:000036">
    <property type="entry name" value="Glutathione-regulated potassium-efflux system protein KefB"/>
    <property type="match status" value="1"/>
</dbReference>
<evidence type="ECO:0000259" key="11">
    <source>
        <dbReference type="PROSITE" id="PS51201"/>
    </source>
</evidence>
<protein>
    <submittedName>
        <fullName evidence="12">Potassium transporter Kef</fullName>
    </submittedName>
</protein>
<feature type="transmembrane region" description="Helical" evidence="10">
    <location>
        <begin position="145"/>
        <end position="164"/>
    </location>
</feature>
<comment type="caution">
    <text evidence="12">The sequence shown here is derived from an EMBL/GenBank/DDBJ whole genome shotgun (WGS) entry which is preliminary data.</text>
</comment>
<dbReference type="Gene3D" id="1.20.1530.20">
    <property type="match status" value="1"/>
</dbReference>
<dbReference type="Pfam" id="PF00999">
    <property type="entry name" value="Na_H_Exchanger"/>
    <property type="match status" value="1"/>
</dbReference>
<keyword evidence="2" id="KW-0813">Transport</keyword>